<dbReference type="InterPro" id="IPR051470">
    <property type="entry name" value="Thiol:disulfide_interchange"/>
</dbReference>
<dbReference type="SUPFAM" id="SSF52833">
    <property type="entry name" value="Thioredoxin-like"/>
    <property type="match status" value="1"/>
</dbReference>
<dbReference type="EMBL" id="AUZZ01001297">
    <property type="protein sequence ID" value="EQD64834.1"/>
    <property type="molecule type" value="Genomic_DNA"/>
</dbReference>
<dbReference type="Pfam" id="PF13098">
    <property type="entry name" value="Thioredoxin_2"/>
    <property type="match status" value="1"/>
</dbReference>
<feature type="domain" description="Thioredoxin-like fold" evidence="2">
    <location>
        <begin position="158"/>
        <end position="285"/>
    </location>
</feature>
<dbReference type="GO" id="GO:0042597">
    <property type="term" value="C:periplasmic space"/>
    <property type="evidence" value="ECO:0007669"/>
    <property type="project" value="InterPro"/>
</dbReference>
<reference evidence="3" key="1">
    <citation type="submission" date="2013-08" db="EMBL/GenBank/DDBJ databases">
        <authorList>
            <person name="Mendez C."/>
            <person name="Richter M."/>
            <person name="Ferrer M."/>
            <person name="Sanchez J."/>
        </authorList>
    </citation>
    <scope>NUCLEOTIDE SEQUENCE</scope>
</reference>
<evidence type="ECO:0000259" key="2">
    <source>
        <dbReference type="Pfam" id="PF13098"/>
    </source>
</evidence>
<gene>
    <name evidence="3" type="ORF">B2A_01830</name>
</gene>
<evidence type="ECO:0000313" key="3">
    <source>
        <dbReference type="EMBL" id="EQD64834.1"/>
    </source>
</evidence>
<dbReference type="Gene3D" id="3.40.30.10">
    <property type="entry name" value="Glutaredoxin"/>
    <property type="match status" value="1"/>
</dbReference>
<dbReference type="InterPro" id="IPR009094">
    <property type="entry name" value="DiS-bond_isomerase_DsbC/G_N_sf"/>
</dbReference>
<dbReference type="InterPro" id="IPR036249">
    <property type="entry name" value="Thioredoxin-like_sf"/>
</dbReference>
<dbReference type="Gene3D" id="3.10.450.70">
    <property type="entry name" value="Disulphide bond isomerase, DsbC/G, N-terminal"/>
    <property type="match status" value="1"/>
</dbReference>
<accession>T1CFF6</accession>
<name>T1CFF6_9ZZZZ</name>
<sequence>MRRADSVVSFADEIAMIAMYQRALRTLLSLLLCVAGSFALTAAQAAPVAATAPPAPLSLAKVQALISSASRGRATAQSIFAGPGGLTGAVVSYKDAPNAPPSVIWVNDDASALLVGKLIGPKGEDLDKQAAQKVGLLLAPDKALAAAALPATNAIMVGSKGPVLTVFIDPNCIFCHMLYQQLEPLVAKGALRARYVLVAVVKRSSFAKAAAILSAKNPAAALQQDQAAFDPKTEEGGIKPDSAPSKAVTDRIGANNALMSKAGGDGTPMLLFCSKDGSVQQLEGMPRDVNTLLAELASRPRTRLRRLKRSTVQTLPRDMLRQRGACRLSAGKSAPARSG</sequence>
<evidence type="ECO:0000256" key="1">
    <source>
        <dbReference type="SAM" id="MobiDB-lite"/>
    </source>
</evidence>
<dbReference type="PANTHER" id="PTHR35272">
    <property type="entry name" value="THIOL:DISULFIDE INTERCHANGE PROTEIN DSBC-RELATED"/>
    <property type="match status" value="1"/>
</dbReference>
<reference evidence="3" key="2">
    <citation type="journal article" date="2014" name="ISME J.">
        <title>Microbial stratification in low pH oxic and suboxic macroscopic growths along an acid mine drainage.</title>
        <authorList>
            <person name="Mendez-Garcia C."/>
            <person name="Mesa V."/>
            <person name="Sprenger R.R."/>
            <person name="Richter M."/>
            <person name="Diez M.S."/>
            <person name="Solano J."/>
            <person name="Bargiela R."/>
            <person name="Golyshina O.V."/>
            <person name="Manteca A."/>
            <person name="Ramos J.L."/>
            <person name="Gallego J.R."/>
            <person name="Llorente I."/>
            <person name="Martins Dos Santos V.A."/>
            <person name="Jensen O.N."/>
            <person name="Pelaez A.I."/>
            <person name="Sanchez J."/>
            <person name="Ferrer M."/>
        </authorList>
    </citation>
    <scope>NUCLEOTIDE SEQUENCE</scope>
</reference>
<dbReference type="AlphaFoldDB" id="T1CFF6"/>
<proteinExistence type="predicted"/>
<comment type="caution">
    <text evidence="3">The sequence shown here is derived from an EMBL/GenBank/DDBJ whole genome shotgun (WGS) entry which is preliminary data.</text>
</comment>
<protein>
    <submittedName>
        <fullName evidence="3">Thiol:disulfide interchange protein DsbG</fullName>
    </submittedName>
</protein>
<feature type="region of interest" description="Disordered" evidence="1">
    <location>
        <begin position="228"/>
        <end position="247"/>
    </location>
</feature>
<dbReference type="InterPro" id="IPR012336">
    <property type="entry name" value="Thioredoxin-like_fold"/>
</dbReference>
<organism evidence="3">
    <name type="scientific">mine drainage metagenome</name>
    <dbReference type="NCBI Taxonomy" id="410659"/>
    <lineage>
        <taxon>unclassified sequences</taxon>
        <taxon>metagenomes</taxon>
        <taxon>ecological metagenomes</taxon>
    </lineage>
</organism>
<dbReference type="PANTHER" id="PTHR35272:SF4">
    <property type="entry name" value="THIOL:DISULFIDE INTERCHANGE PROTEIN DSBG"/>
    <property type="match status" value="1"/>
</dbReference>
<dbReference type="NCBIfam" id="NF008657">
    <property type="entry name" value="PRK11657.1"/>
    <property type="match status" value="1"/>
</dbReference>